<organism evidence="3 4">
    <name type="scientific">Raphidocelis subcapitata</name>
    <dbReference type="NCBI Taxonomy" id="307507"/>
    <lineage>
        <taxon>Eukaryota</taxon>
        <taxon>Viridiplantae</taxon>
        <taxon>Chlorophyta</taxon>
        <taxon>core chlorophytes</taxon>
        <taxon>Chlorophyceae</taxon>
        <taxon>CS clade</taxon>
        <taxon>Sphaeropleales</taxon>
        <taxon>Selenastraceae</taxon>
        <taxon>Raphidocelis</taxon>
    </lineage>
</organism>
<feature type="compositionally biased region" description="Gly residues" evidence="1">
    <location>
        <begin position="240"/>
        <end position="250"/>
    </location>
</feature>
<feature type="compositionally biased region" description="Gly residues" evidence="1">
    <location>
        <begin position="284"/>
        <end position="296"/>
    </location>
</feature>
<sequence length="527" mass="51585">MRLLFITIEYQSGTFSGNGIYSMQQVAALAAAGHKVMVIAGRPAAPGDPPASAAPAAEPAPPAAAAPAAALLEVTLPTWGTLDAGCAWEAFASGSAAAAAAVAAFAPAAVLGVDWHSGAAYAALRARLPAGTRLPYVYSNYRVFTRTASGADADLLLAAEAAAVRAAALVTCLSRSDAAFLGERLLPAAGRGDVPVEVLLPALRSDMAHAPLPEDILGAAAATTAANPGARPTAQRLGVPAGGASDGSGGSSSVSLGSSRSGARSEARGSSSGAGSTSTSGGLSADGGGGSSNGSGSGFGSRPYISCFVRLSPEKEAHRFVELVAELEARGALRRHGLTPLLVAGTADTDYARAVKAALRAAAPSARVEERFAGPAELAALYRGTRLNVHPPVYDAYGMTGAPSLVSGGGHVGATDLLSARAGECFEVDMAAATGALADAAEALLADAPRLAAAGAAAASKARAWDLDAYARRLVALVEAALGAEAGAAEAVAAEACGGGASAEAAAAEAGTGGELGAAEAVRLAPV</sequence>
<feature type="domain" description="Glycosyltransferase subfamily 4-like N-terminal" evidence="2">
    <location>
        <begin position="17"/>
        <end position="188"/>
    </location>
</feature>
<accession>A0A2V0PCH3</accession>
<dbReference type="SUPFAM" id="SSF53756">
    <property type="entry name" value="UDP-Glycosyltransferase/glycogen phosphorylase"/>
    <property type="match status" value="2"/>
</dbReference>
<protein>
    <recommendedName>
        <fullName evidence="2">Glycosyltransferase subfamily 4-like N-terminal domain-containing protein</fullName>
    </recommendedName>
</protein>
<evidence type="ECO:0000256" key="1">
    <source>
        <dbReference type="SAM" id="MobiDB-lite"/>
    </source>
</evidence>
<proteinExistence type="predicted"/>
<dbReference type="Pfam" id="PF13579">
    <property type="entry name" value="Glyco_trans_4_4"/>
    <property type="match status" value="1"/>
</dbReference>
<gene>
    <name evidence="3" type="ORF">Rsub_10149</name>
</gene>
<name>A0A2V0PCH3_9CHLO</name>
<feature type="region of interest" description="Disordered" evidence="1">
    <location>
        <begin position="227"/>
        <end position="296"/>
    </location>
</feature>
<dbReference type="Proteomes" id="UP000247498">
    <property type="component" value="Unassembled WGS sequence"/>
</dbReference>
<dbReference type="AlphaFoldDB" id="A0A2V0PCH3"/>
<keyword evidence="4" id="KW-1185">Reference proteome</keyword>
<dbReference type="OrthoDB" id="1910256at2759"/>
<feature type="compositionally biased region" description="Low complexity" evidence="1">
    <location>
        <begin position="251"/>
        <end position="283"/>
    </location>
</feature>
<evidence type="ECO:0000259" key="2">
    <source>
        <dbReference type="Pfam" id="PF13579"/>
    </source>
</evidence>
<evidence type="ECO:0000313" key="4">
    <source>
        <dbReference type="Proteomes" id="UP000247498"/>
    </source>
</evidence>
<dbReference type="InParanoid" id="A0A2V0PCH3"/>
<evidence type="ECO:0000313" key="3">
    <source>
        <dbReference type="EMBL" id="GBF97548.1"/>
    </source>
</evidence>
<dbReference type="InterPro" id="IPR028098">
    <property type="entry name" value="Glyco_trans_4-like_N"/>
</dbReference>
<reference evidence="3 4" key="1">
    <citation type="journal article" date="2018" name="Sci. Rep.">
        <title>Raphidocelis subcapitata (=Pseudokirchneriella subcapitata) provides an insight into genome evolution and environmental adaptations in the Sphaeropleales.</title>
        <authorList>
            <person name="Suzuki S."/>
            <person name="Yamaguchi H."/>
            <person name="Nakajima N."/>
            <person name="Kawachi M."/>
        </authorList>
    </citation>
    <scope>NUCLEOTIDE SEQUENCE [LARGE SCALE GENOMIC DNA]</scope>
    <source>
        <strain evidence="3 4">NIES-35</strain>
    </source>
</reference>
<dbReference type="Gene3D" id="3.40.50.2000">
    <property type="entry name" value="Glycogen Phosphorylase B"/>
    <property type="match status" value="2"/>
</dbReference>
<comment type="caution">
    <text evidence="3">The sequence shown here is derived from an EMBL/GenBank/DDBJ whole genome shotgun (WGS) entry which is preliminary data.</text>
</comment>
<dbReference type="EMBL" id="BDRX01000102">
    <property type="protein sequence ID" value="GBF97548.1"/>
    <property type="molecule type" value="Genomic_DNA"/>
</dbReference>